<comment type="similarity">
    <text evidence="1 9">Belongs to the pyruvate:ferredoxin/flavodoxin oxidoreductase family.</text>
</comment>
<accession>A0A1G1L301</accession>
<feature type="site" description="Important for catalytic activity" evidence="11">
    <location>
        <position position="1026"/>
    </location>
</feature>
<evidence type="ECO:0000256" key="3">
    <source>
        <dbReference type="ARBA" id="ARBA00022485"/>
    </source>
</evidence>
<dbReference type="GO" id="GO:0022900">
    <property type="term" value="P:electron transport chain"/>
    <property type="evidence" value="ECO:0007669"/>
    <property type="project" value="InterPro"/>
</dbReference>
<feature type="binding site" evidence="10">
    <location>
        <position position="80"/>
    </location>
    <ligand>
        <name>thiamine diphosphate</name>
        <dbReference type="ChEBI" id="CHEBI:58937"/>
    </ligand>
</feature>
<dbReference type="FunFam" id="3.30.70.20:FF:000022">
    <property type="entry name" value="Pyruvate:ferredoxin (Flavodoxin) oxidoreductase"/>
    <property type="match status" value="1"/>
</dbReference>
<comment type="caution">
    <text evidence="14">The sequence shown here is derived from an EMBL/GenBank/DDBJ whole genome shotgun (WGS) entry which is preliminary data.</text>
</comment>
<feature type="domain" description="4Fe-4S ferredoxin-type" evidence="13">
    <location>
        <begin position="759"/>
        <end position="788"/>
    </location>
</feature>
<name>A0A1G1L301_9BACT</name>
<feature type="binding site" evidence="12">
    <location>
        <position position="774"/>
    </location>
    <ligand>
        <name>[4Fe-4S] cluster</name>
        <dbReference type="ChEBI" id="CHEBI:49883"/>
        <label>2</label>
    </ligand>
</feature>
<feature type="binding site" evidence="12">
    <location>
        <position position="768"/>
    </location>
    <ligand>
        <name>[4Fe-4S] cluster</name>
        <dbReference type="ChEBI" id="CHEBI:49883"/>
        <label>2</label>
    </ligand>
</feature>
<evidence type="ECO:0000313" key="15">
    <source>
        <dbReference type="Proteomes" id="UP000178187"/>
    </source>
</evidence>
<feature type="binding site" evidence="12">
    <location>
        <position position="870"/>
    </location>
    <ligand>
        <name>[4Fe-4S] cluster</name>
        <dbReference type="ChEBI" id="CHEBI:49883"/>
        <label>3</label>
    </ligand>
</feature>
<evidence type="ECO:0000259" key="13">
    <source>
        <dbReference type="PROSITE" id="PS51379"/>
    </source>
</evidence>
<evidence type="ECO:0000256" key="7">
    <source>
        <dbReference type="ARBA" id="ARBA00023004"/>
    </source>
</evidence>
<proteinExistence type="inferred from homology"/>
<feature type="binding site" evidence="12">
    <location>
        <position position="1101"/>
    </location>
    <ligand>
        <name>[4Fe-4S] cluster</name>
        <dbReference type="ChEBI" id="CHEBI:49883"/>
        <label>3</label>
    </ligand>
</feature>
<dbReference type="PANTHER" id="PTHR32154:SF0">
    <property type="entry name" value="PYRUVATE-FLAVODOXIN OXIDOREDUCTASE-RELATED"/>
    <property type="match status" value="1"/>
</dbReference>
<dbReference type="InterPro" id="IPR037112">
    <property type="entry name" value="Pyrv-flavodox_OxR_EKR_sf"/>
</dbReference>
<dbReference type="GO" id="GO:0030976">
    <property type="term" value="F:thiamine pyrophosphate binding"/>
    <property type="evidence" value="ECO:0007669"/>
    <property type="project" value="InterPro"/>
</dbReference>
<feature type="binding site" evidence="12">
    <location>
        <position position="718"/>
    </location>
    <ligand>
        <name>[4Fe-4S] cluster</name>
        <dbReference type="ChEBI" id="CHEBI:49883"/>
        <label>1</label>
    </ligand>
</feature>
<dbReference type="Gene3D" id="4.10.780.10">
    <property type="entry name" value="Pyruvate-flavodoxin oxidoreductase, EKR domain"/>
    <property type="match status" value="1"/>
</dbReference>
<dbReference type="SUPFAM" id="SSF54862">
    <property type="entry name" value="4Fe-4S ferredoxins"/>
    <property type="match status" value="1"/>
</dbReference>
<dbReference type="InterPro" id="IPR002869">
    <property type="entry name" value="Pyrv_flavodox_OxRed_cen"/>
</dbReference>
<dbReference type="Pfam" id="PF01558">
    <property type="entry name" value="POR"/>
    <property type="match status" value="1"/>
</dbReference>
<evidence type="ECO:0000256" key="4">
    <source>
        <dbReference type="ARBA" id="ARBA00022723"/>
    </source>
</evidence>
<keyword evidence="5 9" id="KW-0249">Electron transport</keyword>
<dbReference type="Pfam" id="PF10371">
    <property type="entry name" value="EKR"/>
    <property type="match status" value="1"/>
</dbReference>
<dbReference type="AlphaFoldDB" id="A0A1G1L301"/>
<feature type="site" description="Important for catalytic activity" evidence="11">
    <location>
        <position position="80"/>
    </location>
</feature>
<evidence type="ECO:0000256" key="5">
    <source>
        <dbReference type="ARBA" id="ARBA00022982"/>
    </source>
</evidence>
<dbReference type="NCBIfam" id="TIGR02176">
    <property type="entry name" value="pyruv_ox_red"/>
    <property type="match status" value="1"/>
</dbReference>
<dbReference type="Gene3D" id="3.40.920.10">
    <property type="entry name" value="Pyruvate-ferredoxin oxidoreductase, PFOR, domain III"/>
    <property type="match status" value="1"/>
</dbReference>
<keyword evidence="7 12" id="KW-0408">Iron</keyword>
<dbReference type="Gene3D" id="3.30.70.20">
    <property type="match status" value="1"/>
</dbReference>
<reference evidence="14 15" key="1">
    <citation type="journal article" date="2016" name="Nat. Commun.">
        <title>Thousands of microbial genomes shed light on interconnected biogeochemical processes in an aquifer system.</title>
        <authorList>
            <person name="Anantharaman K."/>
            <person name="Brown C.T."/>
            <person name="Hug L.A."/>
            <person name="Sharon I."/>
            <person name="Castelle C.J."/>
            <person name="Probst A.J."/>
            <person name="Thomas B.C."/>
            <person name="Singh A."/>
            <person name="Wilkins M.J."/>
            <person name="Karaoz U."/>
            <person name="Brodie E.L."/>
            <person name="Williams K.H."/>
            <person name="Hubbard S.S."/>
            <person name="Banfield J.F."/>
        </authorList>
    </citation>
    <scope>NUCLEOTIDE SEQUENCE [LARGE SCALE GENOMIC DNA]</scope>
</reference>
<dbReference type="InterPro" id="IPR009014">
    <property type="entry name" value="Transketo_C/PFOR_II"/>
</dbReference>
<dbReference type="Pfam" id="PF01855">
    <property type="entry name" value="POR_N"/>
    <property type="match status" value="1"/>
</dbReference>
<dbReference type="InterPro" id="IPR019752">
    <property type="entry name" value="Pyrv/ketoisovalerate_OxRed_cat"/>
</dbReference>
<dbReference type="Gene3D" id="3.40.50.970">
    <property type="match status" value="2"/>
</dbReference>
<feature type="binding site" evidence="12">
    <location>
        <position position="842"/>
    </location>
    <ligand>
        <name>[4Fe-4S] cluster</name>
        <dbReference type="ChEBI" id="CHEBI:49883"/>
        <label>3</label>
    </ligand>
</feature>
<feature type="binding site" evidence="10">
    <location>
        <begin position="992"/>
        <end position="995"/>
    </location>
    <ligand>
        <name>thiamine diphosphate</name>
        <dbReference type="ChEBI" id="CHEBI:58937"/>
    </ligand>
</feature>
<feature type="binding site" evidence="10">
    <location>
        <position position="130"/>
    </location>
    <ligand>
        <name>pyruvate</name>
        <dbReference type="ChEBI" id="CHEBI:15361"/>
    </ligand>
</feature>
<evidence type="ECO:0000256" key="8">
    <source>
        <dbReference type="ARBA" id="ARBA00023014"/>
    </source>
</evidence>
<dbReference type="GO" id="GO:0016903">
    <property type="term" value="F:oxidoreductase activity, acting on the aldehyde or oxo group of donors"/>
    <property type="evidence" value="ECO:0007669"/>
    <property type="project" value="InterPro"/>
</dbReference>
<feature type="binding site" evidence="12">
    <location>
        <position position="722"/>
    </location>
    <ligand>
        <name>[4Fe-4S] cluster</name>
        <dbReference type="ChEBI" id="CHEBI:49883"/>
        <label>2</label>
    </ligand>
</feature>
<dbReference type="Pfam" id="PF17147">
    <property type="entry name" value="PFOR_II"/>
    <property type="match status" value="1"/>
</dbReference>
<dbReference type="InterPro" id="IPR011895">
    <property type="entry name" value="Pyrv_flavodox_OxRed"/>
</dbReference>
<dbReference type="SMART" id="SM00890">
    <property type="entry name" value="EKR"/>
    <property type="match status" value="1"/>
</dbReference>
<dbReference type="InterPro" id="IPR011766">
    <property type="entry name" value="TPP_enzyme_TPP-bd"/>
</dbReference>
<dbReference type="GO" id="GO:0051539">
    <property type="term" value="F:4 iron, 4 sulfur cluster binding"/>
    <property type="evidence" value="ECO:0007669"/>
    <property type="project" value="UniProtKB-KW"/>
</dbReference>
<sequence length="1214" mass="133975">MAYQADGTTVAQSETKSKKQFYTMDGNEAAAYMGYHLNEVMAIYPITPSSTMGEWADQWMSEGKLNLWGTCPLVIEMQSEGGAAGAVHGALQTGSLSTTFTASQGLLLMIPNMYKIAGELTPTVFHVSARSLAAQALSIFGDHSDVMAARATGFALLDSTNVQEAMDCALIAQAVTLESRIPFLHFFDGFRTSHEVAKIEVVSKEVMRAMIDDKLVFEHRRRALSPEHPVLRGTAQNPDVYFQARETVNPFYAKCPDITQNVMDRFAKFTGRQYKLFEYYGLSDAERIIVLMGSGCETVRDTVEYLTRKGEKVGVLCVRLYRPFDIKRFLGVLPQTTKSLAVLDRTKEPGCAGEPLYLDCVNAIEEGYREGWAKFNQRPMLIGGRYGLSSKEFTPAMVKGVFDVLKQSKPKNHFTVGIHDDVSDTSISYDPQFSIEPENVHRALFYGLGSDGTVGANKNSIKIIGENTTNYAQGYFVYDSKKAGAVTVSHVRFGPNPIRAPYLISQAHFIGCHQFVFLEKYNMLKYLLPGGTFLLNSYYGPNEVWASLPRMVQEQLVQKKAKLYVIDAYKVANDAGMGGRMNTIMQTCFFAISGVLLRAEAIEAIKGTIRKTYGKKGEEIVQMNLKAVDRTLANLFEVKVPEQVSSAIEMPPPVSKEADQYVRDVLGEIVAGRGDELPVSAFPVDGTFPTATSRWEKRNIAQEIPVWDPEVCIQCGKCNIVCPHGVIRAKISDPKYLEKAPKTFKSKDFRDNELKGYKFTIQIAPEDCTGCGVCVNTCPAKNKSEAKLKAINMQPQLPLREQEKENWNFFLSIPDPDRTKLKTNLIRSQQLQRPLFEFSSACAGCGETAYLKLMSQLFGDRAVIANATGCSSIYGGNLPMTPWSKNADGRGPAWCNSLFEDNAEFGLGFRISIDKQTEFACELVKKLSDQIGGDLANALLSADQKTEAGIQEQRNRVKSLKEKLAGINTPEAKQLFEIADMLVKKSVWIIGGDGWAYDIGFGGLDHVLASGKNVNILVLDTEVYSNTGGQMSKATPRGAVAKFASGGKAAPKKDLGMIAMSYGSVYVARVALGAKDDQVLKAFLEAEAYDGPSIIIAYAHCVAHGITMKTGLQNQKAAVESGQWVLYRFNPERLKQGENPLVLDSAAPKIPVENYMMAENRFKMLSKINPEAAKQFLKEAQEDANLRWQTYQSLASRTYGAGHEAPPQPPVENK</sequence>
<keyword evidence="8 12" id="KW-0411">Iron-sulfur</keyword>
<dbReference type="PROSITE" id="PS00198">
    <property type="entry name" value="4FE4S_FER_1"/>
    <property type="match status" value="2"/>
</dbReference>
<dbReference type="InterPro" id="IPR050722">
    <property type="entry name" value="Pyruvate:ferred/Flavod_OxRd"/>
</dbReference>
<dbReference type="FunFam" id="3.40.50.920:FF:000007">
    <property type="entry name" value="Pyruvate:ferredoxin (Flavodoxin) oxidoreductase"/>
    <property type="match status" value="1"/>
</dbReference>
<dbReference type="SUPFAM" id="SSF52518">
    <property type="entry name" value="Thiamin diphosphate-binding fold (THDP-binding)"/>
    <property type="match status" value="2"/>
</dbReference>
<dbReference type="InterPro" id="IPR029061">
    <property type="entry name" value="THDP-binding"/>
</dbReference>
<feature type="binding site" evidence="12">
    <location>
        <position position="771"/>
    </location>
    <ligand>
        <name>[4Fe-4S] cluster</name>
        <dbReference type="ChEBI" id="CHEBI:49883"/>
        <label>2</label>
    </ligand>
</feature>
<dbReference type="FunFam" id="3.40.920.10:FF:000001">
    <property type="entry name" value="Pyruvate:ferredoxin (Flavodoxin) oxidoreductase"/>
    <property type="match status" value="1"/>
</dbReference>
<evidence type="ECO:0000256" key="9">
    <source>
        <dbReference type="PIRNR" id="PIRNR000159"/>
    </source>
</evidence>
<feature type="binding site" evidence="12">
    <location>
        <position position="778"/>
    </location>
    <ligand>
        <name>[4Fe-4S] cluster</name>
        <dbReference type="ChEBI" id="CHEBI:49883"/>
        <label>1</label>
    </ligand>
</feature>
<dbReference type="CDD" id="cd07034">
    <property type="entry name" value="TPP_PYR_PFOR_IOR-alpha_like"/>
    <property type="match status" value="1"/>
</dbReference>
<dbReference type="PANTHER" id="PTHR32154">
    <property type="entry name" value="PYRUVATE-FLAVODOXIN OXIDOREDUCTASE-RELATED"/>
    <property type="match status" value="1"/>
</dbReference>
<dbReference type="InterPro" id="IPR019456">
    <property type="entry name" value="Pyrv-flavodox_OxRtase_EKR"/>
</dbReference>
<dbReference type="InterPro" id="IPR017896">
    <property type="entry name" value="4Fe4S_Fe-S-bd"/>
</dbReference>
<keyword evidence="6 9" id="KW-0560">Oxidoreductase</keyword>
<dbReference type="CDD" id="cd03377">
    <property type="entry name" value="TPP_PFOR_PNO"/>
    <property type="match status" value="1"/>
</dbReference>
<feature type="binding site" evidence="10">
    <location>
        <position position="47"/>
    </location>
    <ligand>
        <name>pyruvate</name>
        <dbReference type="ChEBI" id="CHEBI:15361"/>
    </ligand>
</feature>
<protein>
    <submittedName>
        <fullName evidence="14">Pyruvate:ferredoxin (Flavodoxin) oxidoreductase</fullName>
    </submittedName>
</protein>
<feature type="binding site" evidence="10">
    <location>
        <begin position="1021"/>
        <end position="1026"/>
    </location>
    <ligand>
        <name>thiamine diphosphate</name>
        <dbReference type="ChEBI" id="CHEBI:58937"/>
    </ligand>
</feature>
<evidence type="ECO:0000313" key="14">
    <source>
        <dbReference type="EMBL" id="OGW99516.1"/>
    </source>
</evidence>
<gene>
    <name evidence="14" type="ORF">A3G33_07850</name>
</gene>
<dbReference type="FunFam" id="3.40.50.970:FF:000012">
    <property type="entry name" value="Pyruvate:ferredoxin (Flavodoxin) oxidoreductase"/>
    <property type="match status" value="1"/>
</dbReference>
<dbReference type="InterPro" id="IPR017900">
    <property type="entry name" value="4Fe4S_Fe_S_CS"/>
</dbReference>
<feature type="domain" description="4Fe-4S ferredoxin-type" evidence="13">
    <location>
        <begin position="703"/>
        <end position="732"/>
    </location>
</feature>
<dbReference type="SUPFAM" id="SSF52922">
    <property type="entry name" value="TK C-terminal domain-like"/>
    <property type="match status" value="1"/>
</dbReference>
<dbReference type="PIRSF" id="PIRSF000159">
    <property type="entry name" value="NifJ"/>
    <property type="match status" value="1"/>
</dbReference>
<feature type="binding site" evidence="12">
    <location>
        <position position="712"/>
    </location>
    <ligand>
        <name>[4Fe-4S] cluster</name>
        <dbReference type="ChEBI" id="CHEBI:49883"/>
        <label>1</label>
    </ligand>
</feature>
<feature type="binding site" evidence="12">
    <location>
        <position position="715"/>
    </location>
    <ligand>
        <name>[4Fe-4S] cluster</name>
        <dbReference type="ChEBI" id="CHEBI:49883"/>
        <label>1</label>
    </ligand>
</feature>
<dbReference type="PROSITE" id="PS51379">
    <property type="entry name" value="4FE4S_FER_2"/>
    <property type="match status" value="2"/>
</dbReference>
<keyword evidence="2 9" id="KW-0813">Transport</keyword>
<dbReference type="InterPro" id="IPR033412">
    <property type="entry name" value="PFOR_II"/>
</dbReference>
<dbReference type="InterPro" id="IPR002880">
    <property type="entry name" value="Pyrv_Fd/Flavodoxin_OxRdtase_N"/>
</dbReference>
<dbReference type="EMBL" id="MHFR01000004">
    <property type="protein sequence ID" value="OGW99516.1"/>
    <property type="molecule type" value="Genomic_DNA"/>
</dbReference>
<dbReference type="GO" id="GO:0005506">
    <property type="term" value="F:iron ion binding"/>
    <property type="evidence" value="ECO:0007669"/>
    <property type="project" value="InterPro"/>
</dbReference>
<organism evidence="14 15">
    <name type="scientific">Candidatus Danuiimicrobium aquiferis</name>
    <dbReference type="NCBI Taxonomy" id="1801832"/>
    <lineage>
        <taxon>Bacteria</taxon>
        <taxon>Pseudomonadati</taxon>
        <taxon>Candidatus Omnitrophota</taxon>
        <taxon>Candidatus Danuiimicrobium</taxon>
    </lineage>
</organism>
<keyword evidence="3 12" id="KW-0004">4Fe-4S</keyword>
<keyword evidence="14" id="KW-0670">Pyruvate</keyword>
<comment type="cofactor">
    <cofactor evidence="12">
        <name>[4Fe-4S] cluster</name>
        <dbReference type="ChEBI" id="CHEBI:49883"/>
    </cofactor>
    <text evidence="12">Binds 3 [4Fe-4S] clusters per subunit.</text>
</comment>
<feature type="binding site" evidence="10">
    <location>
        <position position="870"/>
    </location>
    <ligand>
        <name>thiamine diphosphate</name>
        <dbReference type="ChEBI" id="CHEBI:58937"/>
    </ligand>
</feature>
<dbReference type="Pfam" id="PF02775">
    <property type="entry name" value="TPP_enzyme_C"/>
    <property type="match status" value="1"/>
</dbReference>
<feature type="binding site" evidence="10">
    <location>
        <position position="847"/>
    </location>
    <ligand>
        <name>thiamine diphosphate</name>
        <dbReference type="ChEBI" id="CHEBI:58937"/>
    </ligand>
</feature>
<feature type="site" description="Important for catalytic activity" evidence="11">
    <location>
        <position position="130"/>
    </location>
</feature>
<dbReference type="GO" id="GO:0044281">
    <property type="term" value="P:small molecule metabolic process"/>
    <property type="evidence" value="ECO:0007669"/>
    <property type="project" value="UniProtKB-ARBA"/>
</dbReference>
<dbReference type="Gene3D" id="3.40.50.920">
    <property type="match status" value="1"/>
</dbReference>
<dbReference type="FunFam" id="3.40.50.970:FF:000041">
    <property type="entry name" value="Pyruvate:ferredoxin (Flavodoxin) oxidoreductase"/>
    <property type="match status" value="1"/>
</dbReference>
<evidence type="ECO:0000256" key="11">
    <source>
        <dbReference type="PIRSR" id="PIRSR000159-2"/>
    </source>
</evidence>
<feature type="site" description="Important for catalytic activity" evidence="11">
    <location>
        <position position="47"/>
    </location>
</feature>
<evidence type="ECO:0000256" key="12">
    <source>
        <dbReference type="PIRSR" id="PIRSR000159-50"/>
    </source>
</evidence>
<evidence type="ECO:0000256" key="6">
    <source>
        <dbReference type="ARBA" id="ARBA00023002"/>
    </source>
</evidence>
<evidence type="ECO:0000256" key="1">
    <source>
        <dbReference type="ARBA" id="ARBA00009032"/>
    </source>
</evidence>
<keyword evidence="4 12" id="KW-0479">Metal-binding</keyword>
<evidence type="ECO:0000256" key="2">
    <source>
        <dbReference type="ARBA" id="ARBA00022448"/>
    </source>
</evidence>
<dbReference type="SUPFAM" id="SSF53323">
    <property type="entry name" value="Pyruvate-ferredoxin oxidoreductase, PFOR, domain III"/>
    <property type="match status" value="1"/>
</dbReference>
<dbReference type="GO" id="GO:0006979">
    <property type="term" value="P:response to oxidative stress"/>
    <property type="evidence" value="ECO:0007669"/>
    <property type="project" value="TreeGrafter"/>
</dbReference>
<dbReference type="Pfam" id="PF12838">
    <property type="entry name" value="Fer4_7"/>
    <property type="match status" value="1"/>
</dbReference>
<feature type="binding site" evidence="12">
    <location>
        <position position="845"/>
    </location>
    <ligand>
        <name>[4Fe-4S] cluster</name>
        <dbReference type="ChEBI" id="CHEBI:49883"/>
        <label>3</label>
    </ligand>
</feature>
<dbReference type="Proteomes" id="UP000178187">
    <property type="component" value="Unassembled WGS sequence"/>
</dbReference>
<evidence type="ECO:0000256" key="10">
    <source>
        <dbReference type="PIRSR" id="PIRSR000159-1"/>
    </source>
</evidence>